<dbReference type="EMBL" id="MPUH01000268">
    <property type="protein sequence ID" value="OMJ84461.1"/>
    <property type="molecule type" value="Genomic_DNA"/>
</dbReference>
<protein>
    <submittedName>
        <fullName evidence="2">Uncharacterized protein</fullName>
    </submittedName>
</protein>
<dbReference type="InterPro" id="IPR004245">
    <property type="entry name" value="DUF229"/>
</dbReference>
<keyword evidence="1" id="KW-1133">Transmembrane helix</keyword>
<dbReference type="Proteomes" id="UP000187209">
    <property type="component" value="Unassembled WGS sequence"/>
</dbReference>
<proteinExistence type="predicted"/>
<organism evidence="2 3">
    <name type="scientific">Stentor coeruleus</name>
    <dbReference type="NCBI Taxonomy" id="5963"/>
    <lineage>
        <taxon>Eukaryota</taxon>
        <taxon>Sar</taxon>
        <taxon>Alveolata</taxon>
        <taxon>Ciliophora</taxon>
        <taxon>Postciliodesmatophora</taxon>
        <taxon>Heterotrichea</taxon>
        <taxon>Heterotrichida</taxon>
        <taxon>Stentoridae</taxon>
        <taxon>Stentor</taxon>
    </lineage>
</organism>
<evidence type="ECO:0000313" key="3">
    <source>
        <dbReference type="Proteomes" id="UP000187209"/>
    </source>
</evidence>
<dbReference type="AlphaFoldDB" id="A0A1R2C661"/>
<accession>A0A1R2C661</accession>
<reference evidence="2 3" key="1">
    <citation type="submission" date="2016-11" db="EMBL/GenBank/DDBJ databases">
        <title>The macronuclear genome of Stentor coeruleus: a giant cell with tiny introns.</title>
        <authorList>
            <person name="Slabodnick M."/>
            <person name="Ruby J.G."/>
            <person name="Reiff S.B."/>
            <person name="Swart E.C."/>
            <person name="Gosai S."/>
            <person name="Prabakaran S."/>
            <person name="Witkowska E."/>
            <person name="Larue G.E."/>
            <person name="Fisher S."/>
            <person name="Freeman R.M."/>
            <person name="Gunawardena J."/>
            <person name="Chu W."/>
            <person name="Stover N.A."/>
            <person name="Gregory B.D."/>
            <person name="Nowacki M."/>
            <person name="Derisi J."/>
            <person name="Roy S.W."/>
            <person name="Marshall W.F."/>
            <person name="Sood P."/>
        </authorList>
    </citation>
    <scope>NUCLEOTIDE SEQUENCE [LARGE SCALE GENOMIC DNA]</scope>
    <source>
        <strain evidence="2">WM001</strain>
    </source>
</reference>
<dbReference type="Pfam" id="PF02995">
    <property type="entry name" value="DUF229"/>
    <property type="match status" value="1"/>
</dbReference>
<comment type="caution">
    <text evidence="2">The sequence shown here is derived from an EMBL/GenBank/DDBJ whole genome shotgun (WGS) entry which is preliminary data.</text>
</comment>
<name>A0A1R2C661_9CILI</name>
<dbReference type="GO" id="GO:0005615">
    <property type="term" value="C:extracellular space"/>
    <property type="evidence" value="ECO:0007669"/>
    <property type="project" value="TreeGrafter"/>
</dbReference>
<dbReference type="OrthoDB" id="413313at2759"/>
<gene>
    <name evidence="2" type="ORF">SteCoe_14415</name>
</gene>
<keyword evidence="3" id="KW-1185">Reference proteome</keyword>
<keyword evidence="1" id="KW-0472">Membrane</keyword>
<dbReference type="PANTHER" id="PTHR10974">
    <property type="entry name" value="FI08016P-RELATED"/>
    <property type="match status" value="1"/>
</dbReference>
<keyword evidence="1" id="KW-0812">Transmembrane</keyword>
<dbReference type="PANTHER" id="PTHR10974:SF1">
    <property type="entry name" value="FI08016P-RELATED"/>
    <property type="match status" value="1"/>
</dbReference>
<sequence>MKRMLEVKILIFVSSLSLIVFISAYILMAKQGEGSLLEILFQGNFIYNPSESSGSENFTLVNSLQQDSNNELPTIDNQNSEYKQNNQALNQSQNSHEARKKSIDLKKLNANFNITNLKTKCIPFLPGFSPIHASEIYQLISNFDCSKNIHPYLLLNKSHFTIECPNGAPGLYALGPQVENNLLGNFDYKIRWQSFMWRNYIELENNEFIILKCAEYQKAVELTNIFLPSVYERAFNLSFQYSPKNFKPFGIHIITLNSLSRQQFYRSLPETTELLNSLLNKSKEYISYDFLINNAQNLKTRTNLVNMLLGKNFQKHLQDIKKLNGVDGLFDDEYKDIQEDSVWKYYEKLGYVTMFSFDNSNTDFCEDIGKKVYTDHKVLGFWKLAHTVFNYDNEKYVSKCLGNKYSHKLMLDYLTKYIENYKGVNKFSFTHFSAGISIHGTSSNIWDQGLKEAIQNIVSIYENSNEDFMIMLVSDQGQKIDQYKYVEEALSESISPVHIIFTKRSLINRLGPETDDILKHNSQKLISRFDWYLSLLHLAYAPYEGIEVNSNIYKEMKSKTQNEKAVSVFLEKIPDDRLCEDVGIPNHLCQCQGYNEIPIDSNIVKKSLYPLIVTTIDHINYYFIDGIKCREIDIEEIVEAHEFRVNMNTYEGIGLIKAVISVIGNKRIRIEFLVLVGVAEDFEAFNRKSDFPIWKSILDGESGPVEVVLQTASFRRIDSNICNDKFRKEINHEACLC</sequence>
<feature type="transmembrane region" description="Helical" evidence="1">
    <location>
        <begin position="7"/>
        <end position="28"/>
    </location>
</feature>
<evidence type="ECO:0000256" key="1">
    <source>
        <dbReference type="SAM" id="Phobius"/>
    </source>
</evidence>
<evidence type="ECO:0000313" key="2">
    <source>
        <dbReference type="EMBL" id="OMJ84461.1"/>
    </source>
</evidence>